<dbReference type="GO" id="GO:0016780">
    <property type="term" value="F:phosphotransferase activity, for other substituted phosphate groups"/>
    <property type="evidence" value="ECO:0007669"/>
    <property type="project" value="InterPro"/>
</dbReference>
<evidence type="ECO:0008006" key="8">
    <source>
        <dbReference type="Google" id="ProtNLM"/>
    </source>
</evidence>
<gene>
    <name evidence="7" type="ORF">S01H1_17725</name>
</gene>
<comment type="subcellular location">
    <subcellularLocation>
        <location evidence="1">Membrane</location>
        <topology evidence="1">Multi-pass membrane protein</topology>
    </subcellularLocation>
</comment>
<comment type="caution">
    <text evidence="7">The sequence shown here is derived from an EMBL/GenBank/DDBJ whole genome shotgun (WGS) entry which is preliminary data.</text>
</comment>
<keyword evidence="3 6" id="KW-0812">Transmembrane</keyword>
<dbReference type="InterPro" id="IPR018480">
    <property type="entry name" value="PNAcMuramoyl-5peptid_Trfase_CS"/>
</dbReference>
<dbReference type="AlphaFoldDB" id="X0S046"/>
<dbReference type="GO" id="GO:0044038">
    <property type="term" value="P:cell wall macromolecule biosynthetic process"/>
    <property type="evidence" value="ECO:0007669"/>
    <property type="project" value="TreeGrafter"/>
</dbReference>
<dbReference type="Pfam" id="PF00953">
    <property type="entry name" value="Glycos_transf_4"/>
    <property type="match status" value="1"/>
</dbReference>
<feature type="transmembrane region" description="Helical" evidence="6">
    <location>
        <begin position="190"/>
        <end position="209"/>
    </location>
</feature>
<dbReference type="Pfam" id="PF10555">
    <property type="entry name" value="MraY_sig1"/>
    <property type="match status" value="1"/>
</dbReference>
<dbReference type="GO" id="GO:0005886">
    <property type="term" value="C:plasma membrane"/>
    <property type="evidence" value="ECO:0007669"/>
    <property type="project" value="TreeGrafter"/>
</dbReference>
<protein>
    <recommendedName>
        <fullName evidence="8">Phospho-N-acetylmuramoyl-pentapeptide-transferase</fullName>
    </recommendedName>
</protein>
<feature type="transmembrane region" description="Helical" evidence="6">
    <location>
        <begin position="105"/>
        <end position="121"/>
    </location>
</feature>
<organism evidence="7">
    <name type="scientific">marine sediment metagenome</name>
    <dbReference type="NCBI Taxonomy" id="412755"/>
    <lineage>
        <taxon>unclassified sequences</taxon>
        <taxon>metagenomes</taxon>
        <taxon>ecological metagenomes</taxon>
    </lineage>
</organism>
<keyword evidence="2" id="KW-0808">Transferase</keyword>
<evidence type="ECO:0000256" key="3">
    <source>
        <dbReference type="ARBA" id="ARBA00022692"/>
    </source>
</evidence>
<accession>X0S046</accession>
<dbReference type="EMBL" id="BARS01009422">
    <property type="protein sequence ID" value="GAF74424.1"/>
    <property type="molecule type" value="Genomic_DNA"/>
</dbReference>
<feature type="transmembrane region" description="Helical" evidence="6">
    <location>
        <begin position="26"/>
        <end position="46"/>
    </location>
</feature>
<feature type="transmembrane region" description="Helical" evidence="6">
    <location>
        <begin position="141"/>
        <end position="158"/>
    </location>
</feature>
<name>X0S046_9ZZZZ</name>
<feature type="transmembrane region" description="Helical" evidence="6">
    <location>
        <begin position="165"/>
        <end position="184"/>
    </location>
</feature>
<sequence length="243" mass="26456">MGKNIRQSGETPIYSKLHAHKAGTPTMGGILIWGTVLIFSLLFFYLDKFSSFEIFSNLNFLSRSETLLPLGALVATALVGLFDDWLDVRGKGVLGGGGLTMSHRLFIYALIAVVGAWWFYFKLGWTTLNFPFLGSFEIGYFYIPFFIFVIIATAFSVNEIDGLDGLAGGTLLTAYGAYSVIAFSLGKYELATFCAVIIGALLAFLWFNIIPARFYLGDTGAMSLGVTLGIIAMLTNSALILPL</sequence>
<dbReference type="GO" id="GO:0071555">
    <property type="term" value="P:cell wall organization"/>
    <property type="evidence" value="ECO:0007669"/>
    <property type="project" value="TreeGrafter"/>
</dbReference>
<evidence type="ECO:0000256" key="5">
    <source>
        <dbReference type="ARBA" id="ARBA00023136"/>
    </source>
</evidence>
<evidence type="ECO:0000256" key="1">
    <source>
        <dbReference type="ARBA" id="ARBA00004141"/>
    </source>
</evidence>
<keyword evidence="4 6" id="KW-1133">Transmembrane helix</keyword>
<feature type="transmembrane region" description="Helical" evidence="6">
    <location>
        <begin position="66"/>
        <end position="85"/>
    </location>
</feature>
<reference evidence="7" key="1">
    <citation type="journal article" date="2014" name="Front. Microbiol.">
        <title>High frequency of phylogenetically diverse reductive dehalogenase-homologous genes in deep subseafloor sedimentary metagenomes.</title>
        <authorList>
            <person name="Kawai M."/>
            <person name="Futagami T."/>
            <person name="Toyoda A."/>
            <person name="Takaki Y."/>
            <person name="Nishi S."/>
            <person name="Hori S."/>
            <person name="Arai W."/>
            <person name="Tsubouchi T."/>
            <person name="Morono Y."/>
            <person name="Uchiyama I."/>
            <person name="Ito T."/>
            <person name="Fujiyama A."/>
            <person name="Inagaki F."/>
            <person name="Takami H."/>
        </authorList>
    </citation>
    <scope>NUCLEOTIDE SEQUENCE</scope>
    <source>
        <strain evidence="7">Expedition CK06-06</strain>
    </source>
</reference>
<dbReference type="InterPro" id="IPR000715">
    <property type="entry name" value="Glycosyl_transferase_4"/>
</dbReference>
<evidence type="ECO:0000256" key="2">
    <source>
        <dbReference type="ARBA" id="ARBA00022679"/>
    </source>
</evidence>
<proteinExistence type="predicted"/>
<evidence type="ECO:0000313" key="7">
    <source>
        <dbReference type="EMBL" id="GAF74424.1"/>
    </source>
</evidence>
<evidence type="ECO:0000256" key="4">
    <source>
        <dbReference type="ARBA" id="ARBA00022989"/>
    </source>
</evidence>
<keyword evidence="5 6" id="KW-0472">Membrane</keyword>
<evidence type="ECO:0000256" key="6">
    <source>
        <dbReference type="SAM" id="Phobius"/>
    </source>
</evidence>
<dbReference type="PANTHER" id="PTHR22926:SF5">
    <property type="entry name" value="PHOSPHO-N-ACETYLMURAMOYL-PENTAPEPTIDE-TRANSFERASE HOMOLOG"/>
    <property type="match status" value="1"/>
</dbReference>
<feature type="transmembrane region" description="Helical" evidence="6">
    <location>
        <begin position="221"/>
        <end position="241"/>
    </location>
</feature>
<feature type="non-terminal residue" evidence="7">
    <location>
        <position position="243"/>
    </location>
</feature>
<dbReference type="PANTHER" id="PTHR22926">
    <property type="entry name" value="PHOSPHO-N-ACETYLMURAMOYL-PENTAPEPTIDE-TRANSFERASE"/>
    <property type="match status" value="1"/>
</dbReference>